<keyword evidence="4 7" id="KW-0694">RNA-binding</keyword>
<dbReference type="STRING" id="3476.A0A2P5ABB3"/>
<comment type="caution">
    <text evidence="10">The sequence shown here is derived from an EMBL/GenBank/DDBJ whole genome shotgun (WGS) entry which is preliminary data.</text>
</comment>
<dbReference type="InterPro" id="IPR011990">
    <property type="entry name" value="TPR-like_helical_dom_sf"/>
</dbReference>
<keyword evidence="3" id="KW-0677">Repeat</keyword>
<evidence type="ECO:0000256" key="6">
    <source>
        <dbReference type="ARBA" id="ARBA00023242"/>
    </source>
</evidence>
<dbReference type="GO" id="GO:0003723">
    <property type="term" value="F:RNA binding"/>
    <property type="evidence" value="ECO:0007669"/>
    <property type="project" value="UniProtKB-UniRule"/>
</dbReference>
<evidence type="ECO:0000256" key="5">
    <source>
        <dbReference type="ARBA" id="ARBA00023187"/>
    </source>
</evidence>
<evidence type="ECO:0000259" key="9">
    <source>
        <dbReference type="PROSITE" id="PS50102"/>
    </source>
</evidence>
<dbReference type="PANTHER" id="PTHR17204:SF25">
    <property type="entry name" value="RRM DOMAIN-CONTAINING PROTEIN"/>
    <property type="match status" value="1"/>
</dbReference>
<dbReference type="InterPro" id="IPR012677">
    <property type="entry name" value="Nucleotide-bd_a/b_plait_sf"/>
</dbReference>
<name>A0A2P5ABB3_PARAD</name>
<feature type="region of interest" description="Disordered" evidence="8">
    <location>
        <begin position="579"/>
        <end position="662"/>
    </location>
</feature>
<accession>A0A2P5ABB3</accession>
<dbReference type="PANTHER" id="PTHR17204">
    <property type="entry name" value="PRE-MRNA PROCESSING PROTEIN PRP39-RELATED"/>
    <property type="match status" value="1"/>
</dbReference>
<evidence type="ECO:0000313" key="10">
    <source>
        <dbReference type="EMBL" id="PON33828.1"/>
    </source>
</evidence>
<dbReference type="PROSITE" id="PS50102">
    <property type="entry name" value="RRM"/>
    <property type="match status" value="1"/>
</dbReference>
<dbReference type="SMART" id="SM00386">
    <property type="entry name" value="HAT"/>
    <property type="match status" value="8"/>
</dbReference>
<feature type="region of interest" description="Disordered" evidence="8">
    <location>
        <begin position="1"/>
        <end position="55"/>
    </location>
</feature>
<dbReference type="OrthoDB" id="360390at2759"/>
<dbReference type="GO" id="GO:0006397">
    <property type="term" value="P:mRNA processing"/>
    <property type="evidence" value="ECO:0007669"/>
    <property type="project" value="UniProtKB-KW"/>
</dbReference>
<organism evidence="10 11">
    <name type="scientific">Parasponia andersonii</name>
    <name type="common">Sponia andersonii</name>
    <dbReference type="NCBI Taxonomy" id="3476"/>
    <lineage>
        <taxon>Eukaryota</taxon>
        <taxon>Viridiplantae</taxon>
        <taxon>Streptophyta</taxon>
        <taxon>Embryophyta</taxon>
        <taxon>Tracheophyta</taxon>
        <taxon>Spermatophyta</taxon>
        <taxon>Magnoliopsida</taxon>
        <taxon>eudicotyledons</taxon>
        <taxon>Gunneridae</taxon>
        <taxon>Pentapetalae</taxon>
        <taxon>rosids</taxon>
        <taxon>fabids</taxon>
        <taxon>Rosales</taxon>
        <taxon>Cannabaceae</taxon>
        <taxon>Parasponia</taxon>
    </lineage>
</organism>
<keyword evidence="11" id="KW-1185">Reference proteome</keyword>
<dbReference type="Pfam" id="PF05391">
    <property type="entry name" value="Lsm_interact"/>
    <property type="match status" value="1"/>
</dbReference>
<dbReference type="Gene3D" id="3.30.70.330">
    <property type="match status" value="1"/>
</dbReference>
<dbReference type="InterPro" id="IPR003107">
    <property type="entry name" value="HAT"/>
</dbReference>
<protein>
    <submittedName>
        <fullName evidence="10">RNA binding protein</fullName>
    </submittedName>
</protein>
<dbReference type="AlphaFoldDB" id="A0A2P5ABB3"/>
<evidence type="ECO:0000256" key="1">
    <source>
        <dbReference type="ARBA" id="ARBA00004123"/>
    </source>
</evidence>
<evidence type="ECO:0000256" key="2">
    <source>
        <dbReference type="ARBA" id="ARBA00022664"/>
    </source>
</evidence>
<feature type="compositionally biased region" description="Polar residues" evidence="8">
    <location>
        <begin position="756"/>
        <end position="770"/>
    </location>
</feature>
<dbReference type="SUPFAM" id="SSF54928">
    <property type="entry name" value="RNA-binding domain, RBD"/>
    <property type="match status" value="1"/>
</dbReference>
<dbReference type="GO" id="GO:0008380">
    <property type="term" value="P:RNA splicing"/>
    <property type="evidence" value="ECO:0007669"/>
    <property type="project" value="UniProtKB-KW"/>
</dbReference>
<keyword evidence="6" id="KW-0539">Nucleus</keyword>
<evidence type="ECO:0000256" key="8">
    <source>
        <dbReference type="SAM" id="MobiDB-lite"/>
    </source>
</evidence>
<dbReference type="InterPro" id="IPR000504">
    <property type="entry name" value="RRM_dom"/>
</dbReference>
<dbReference type="SUPFAM" id="SSF48452">
    <property type="entry name" value="TPR-like"/>
    <property type="match status" value="1"/>
</dbReference>
<keyword evidence="5" id="KW-0508">mRNA splicing</keyword>
<feature type="compositionally biased region" description="Basic and acidic residues" evidence="8">
    <location>
        <begin position="606"/>
        <end position="657"/>
    </location>
</feature>
<dbReference type="Pfam" id="PF00076">
    <property type="entry name" value="RRM_1"/>
    <property type="match status" value="1"/>
</dbReference>
<dbReference type="Pfam" id="PF05843">
    <property type="entry name" value="Suf"/>
    <property type="match status" value="1"/>
</dbReference>
<dbReference type="InterPro" id="IPR008847">
    <property type="entry name" value="Suf"/>
</dbReference>
<dbReference type="SMART" id="SM00360">
    <property type="entry name" value="RRM"/>
    <property type="match status" value="1"/>
</dbReference>
<feature type="domain" description="RRM" evidence="9">
    <location>
        <begin position="671"/>
        <end position="747"/>
    </location>
</feature>
<feature type="compositionally biased region" description="Basic and acidic residues" evidence="8">
    <location>
        <begin position="745"/>
        <end position="755"/>
    </location>
</feature>
<feature type="compositionally biased region" description="Acidic residues" evidence="8">
    <location>
        <begin position="46"/>
        <end position="55"/>
    </location>
</feature>
<feature type="compositionally biased region" description="Basic and acidic residues" evidence="8">
    <location>
        <begin position="826"/>
        <end position="853"/>
    </location>
</feature>
<proteinExistence type="predicted"/>
<evidence type="ECO:0000256" key="7">
    <source>
        <dbReference type="PROSITE-ProRule" id="PRU00176"/>
    </source>
</evidence>
<keyword evidence="2" id="KW-0507">mRNA processing</keyword>
<comment type="subcellular location">
    <subcellularLocation>
        <location evidence="1">Nucleus</location>
    </subcellularLocation>
</comment>
<evidence type="ECO:0000256" key="4">
    <source>
        <dbReference type="ARBA" id="ARBA00022884"/>
    </source>
</evidence>
<feature type="region of interest" description="Disordered" evidence="8">
    <location>
        <begin position="739"/>
        <end position="853"/>
    </location>
</feature>
<evidence type="ECO:0000256" key="3">
    <source>
        <dbReference type="ARBA" id="ARBA00022737"/>
    </source>
</evidence>
<dbReference type="InterPro" id="IPR035979">
    <property type="entry name" value="RBD_domain_sf"/>
</dbReference>
<dbReference type="GO" id="GO:0005634">
    <property type="term" value="C:nucleus"/>
    <property type="evidence" value="ECO:0007669"/>
    <property type="project" value="UniProtKB-SubCell"/>
</dbReference>
<dbReference type="Proteomes" id="UP000237105">
    <property type="component" value="Unassembled WGS sequence"/>
</dbReference>
<dbReference type="InterPro" id="IPR008669">
    <property type="entry name" value="LSM_interact"/>
</dbReference>
<reference evidence="11" key="1">
    <citation type="submission" date="2016-06" db="EMBL/GenBank/DDBJ databases">
        <title>Parallel loss of symbiosis genes in relatives of nitrogen-fixing non-legume Parasponia.</title>
        <authorList>
            <person name="Van Velzen R."/>
            <person name="Holmer R."/>
            <person name="Bu F."/>
            <person name="Rutten L."/>
            <person name="Van Zeijl A."/>
            <person name="Liu W."/>
            <person name="Santuari L."/>
            <person name="Cao Q."/>
            <person name="Sharma T."/>
            <person name="Shen D."/>
            <person name="Roswanjaya Y."/>
            <person name="Wardhani T."/>
            <person name="Kalhor M.S."/>
            <person name="Jansen J."/>
            <person name="Van den Hoogen J."/>
            <person name="Gungor B."/>
            <person name="Hartog M."/>
            <person name="Hontelez J."/>
            <person name="Verver J."/>
            <person name="Yang W.-C."/>
            <person name="Schijlen E."/>
            <person name="Repin R."/>
            <person name="Schilthuizen M."/>
            <person name="Schranz E."/>
            <person name="Heidstra R."/>
            <person name="Miyata K."/>
            <person name="Fedorova E."/>
            <person name="Kohlen W."/>
            <person name="Bisseling T."/>
            <person name="Smit S."/>
            <person name="Geurts R."/>
        </authorList>
    </citation>
    <scope>NUCLEOTIDE SEQUENCE [LARGE SCALE GENOMIC DNA]</scope>
    <source>
        <strain evidence="11">cv. WU1-14</strain>
    </source>
</reference>
<dbReference type="EMBL" id="JXTB01000700">
    <property type="protein sequence ID" value="PON33828.1"/>
    <property type="molecule type" value="Genomic_DNA"/>
</dbReference>
<feature type="compositionally biased region" description="Polar residues" evidence="8">
    <location>
        <begin position="1"/>
        <end position="11"/>
    </location>
</feature>
<dbReference type="Gene3D" id="1.25.40.10">
    <property type="entry name" value="Tetratricopeptide repeat domain"/>
    <property type="match status" value="2"/>
</dbReference>
<gene>
    <name evidence="10" type="ORF">PanWU01x14_349430</name>
</gene>
<sequence>MEDQTLTSKPQLSGAEEDDPNHDGDEPMTDLAPQNPQSDSGSDSDSVSDSEDDEAQDNLQLQTLEAQLSANPSDYDAHVQYIKLVRKIGDIEKLRRAREAMNELFPLTPAMWREWARDESSLIAGTEAFPAIEKLYERGVSEYLSASLWSDYLDFIQEYDPSVRECSPAGISKARDLFERALTATGLHVSEGNKIWEAFREFEQAIFHTINDTDVQAKEKQIQRIRSIFHRQLSVPLVNTRSTLLSYKAWEMEQGSVLDSQSGDLDGVSSHVASAYQKALDMYNARVNLEQKISTQDKSDMERFQEFMNYLKFEQSSGDPARVQVLYERAITDFPVSSDLWLDYTRYLDKTLKVGSTVSNVYLRATKNCPWFGELWVRYLLYLERNRAPEKEIASVFEKALQCSFSTLEEYVDLFLTRVDGLRRRILFSNEVENSLDYSLIRKTFQHASDYLSPHLKNTDPFLRLHAYWARLELNLGKDLVAARGVWESFLKICGSMLEAWLGYISMEIELGHIKDARSIYKRCYSKRFPGSGSEDICHAWLRFEREFGTLEDLDHAAQKVSPRLEELQLFRSREEARVEEERESISKKNTREKRKQTSDITDDQSPAKRQKDTVRNLNEVQKKDKSEAPNSVEKNKMEENKVQVEETQVRKEEQSKDSNPVKARVYTDQCTAFVSNLHLKANSEDVRKFFCDVGVVGIRILHDKFTGKSRGLAYVDFLDDAHLAAAISKNKQKLLGKKLSIARSEPRRGKRDPSDQSLPREQGRGTDQTDVPGGSASRESVEASQQSGPPNAPQPNARKPRVEHVQLKGKSTFAVPRNVAALNRTAEKPKTKKQDEEKPKSNDEFRKIFTKG</sequence>
<evidence type="ECO:0000313" key="11">
    <source>
        <dbReference type="Proteomes" id="UP000237105"/>
    </source>
</evidence>